<keyword evidence="4" id="KW-0812">Transmembrane</keyword>
<sequence length="500" mass="54531">MNQIPDTPTTAKNDQTLYRILLAQAPILFVSGFFGAQMMSFAILAAIAVLLITQISYSLLKNTPMFAIVAAVIMMTVSALLIQTQMGMLEMHFHIFATMAVFLIYQRWEPIVAALLTVAVHHVLFTYIQMQSIEINHVAIMLFAGQCSWDITFVHALFAIAEAGILILLASMMRVESSANQRIADAIQKISEFKDISIRLVPAKTQAEIAFNTMLEELTQVFSDYRDIAVDMAKTTTNLKQLSDETQHAVHTQNQQAQQIADTAQNVIQQISQAAVDSNDSAQSARQAANSSDEDRKSALNIMADMKKLEINTTEVTEFLTELTTDVSAITKLLEAIRSISEQTNLLALNAAIEAARAGESGRGFAVVADEVRALAQRTGRSTDDIATVLAHLNTSMIKTVESMDLSKQSTIENLKHTSEIASGLAQRSEQITHVAVSSESVAHTTQSQSKVLVHIGEDIIDNAAAINQLAAKVQELSQGTLTLSQIATAYQTKAAAYKI</sequence>
<proteinExistence type="predicted"/>
<dbReference type="AlphaFoldDB" id="A0A380AQX5"/>
<evidence type="ECO:0000259" key="5">
    <source>
        <dbReference type="PROSITE" id="PS50111"/>
    </source>
</evidence>
<feature type="transmembrane region" description="Helical" evidence="4">
    <location>
        <begin position="41"/>
        <end position="59"/>
    </location>
</feature>
<dbReference type="RefSeq" id="WP_258866468.1">
    <property type="nucleotide sequence ID" value="NZ_UGYV01000001.1"/>
</dbReference>
<reference evidence="6 7" key="1">
    <citation type="submission" date="2018-06" db="EMBL/GenBank/DDBJ databases">
        <authorList>
            <consortium name="Pathogen Informatics"/>
            <person name="Doyle S."/>
        </authorList>
    </citation>
    <scope>NUCLEOTIDE SEQUENCE [LARGE SCALE GENOMIC DNA]</scope>
    <source>
        <strain evidence="6 7">NCTC10736</strain>
    </source>
</reference>
<dbReference type="PROSITE" id="PS50111">
    <property type="entry name" value="CHEMOTAXIS_TRANSDUC_2"/>
    <property type="match status" value="1"/>
</dbReference>
<dbReference type="GO" id="GO:0016020">
    <property type="term" value="C:membrane"/>
    <property type="evidence" value="ECO:0007669"/>
    <property type="project" value="UniProtKB-SubCell"/>
</dbReference>
<organism evidence="6 7">
    <name type="scientific">Shewanella morhuae</name>
    <dbReference type="NCBI Taxonomy" id="365591"/>
    <lineage>
        <taxon>Bacteria</taxon>
        <taxon>Pseudomonadati</taxon>
        <taxon>Pseudomonadota</taxon>
        <taxon>Gammaproteobacteria</taxon>
        <taxon>Alteromonadales</taxon>
        <taxon>Shewanellaceae</taxon>
        <taxon>Shewanella</taxon>
    </lineage>
</organism>
<feature type="transmembrane region" description="Helical" evidence="4">
    <location>
        <begin position="111"/>
        <end position="130"/>
    </location>
</feature>
<keyword evidence="4" id="KW-1133">Transmembrane helix</keyword>
<dbReference type="Pfam" id="PF00015">
    <property type="entry name" value="MCPsignal"/>
    <property type="match status" value="1"/>
</dbReference>
<dbReference type="GO" id="GO:0006935">
    <property type="term" value="P:chemotaxis"/>
    <property type="evidence" value="ECO:0007669"/>
    <property type="project" value="UniProtKB-ARBA"/>
</dbReference>
<feature type="transmembrane region" description="Helical" evidence="4">
    <location>
        <begin position="151"/>
        <end position="173"/>
    </location>
</feature>
<gene>
    <name evidence="6" type="primary">mcp1_2</name>
    <name evidence="6" type="ORF">NCTC10736_02730</name>
</gene>
<dbReference type="EMBL" id="UGYV01000001">
    <property type="protein sequence ID" value="SUI85385.1"/>
    <property type="molecule type" value="Genomic_DNA"/>
</dbReference>
<feature type="transmembrane region" description="Helical" evidence="4">
    <location>
        <begin position="16"/>
        <end position="34"/>
    </location>
</feature>
<evidence type="ECO:0000313" key="6">
    <source>
        <dbReference type="EMBL" id="SUI85385.1"/>
    </source>
</evidence>
<keyword evidence="2 3" id="KW-0807">Transducer</keyword>
<evidence type="ECO:0000313" key="7">
    <source>
        <dbReference type="Proteomes" id="UP000255061"/>
    </source>
</evidence>
<dbReference type="SMART" id="SM00283">
    <property type="entry name" value="MA"/>
    <property type="match status" value="1"/>
</dbReference>
<protein>
    <submittedName>
        <fullName evidence="6">Methyl-accepting chemotaxis protein 1</fullName>
    </submittedName>
</protein>
<dbReference type="InterPro" id="IPR004089">
    <property type="entry name" value="MCPsignal_dom"/>
</dbReference>
<evidence type="ECO:0000256" key="3">
    <source>
        <dbReference type="PROSITE-ProRule" id="PRU00284"/>
    </source>
</evidence>
<feature type="domain" description="Methyl-accepting transducer" evidence="5">
    <location>
        <begin position="228"/>
        <end position="478"/>
    </location>
</feature>
<comment type="subcellular location">
    <subcellularLocation>
        <location evidence="1">Membrane</location>
    </subcellularLocation>
</comment>
<dbReference type="Proteomes" id="UP000255061">
    <property type="component" value="Unassembled WGS sequence"/>
</dbReference>
<feature type="transmembrane region" description="Helical" evidence="4">
    <location>
        <begin position="65"/>
        <end position="82"/>
    </location>
</feature>
<dbReference type="GO" id="GO:0007165">
    <property type="term" value="P:signal transduction"/>
    <property type="evidence" value="ECO:0007669"/>
    <property type="project" value="UniProtKB-KW"/>
</dbReference>
<evidence type="ECO:0000256" key="4">
    <source>
        <dbReference type="SAM" id="Phobius"/>
    </source>
</evidence>
<evidence type="ECO:0000256" key="2">
    <source>
        <dbReference type="ARBA" id="ARBA00023224"/>
    </source>
</evidence>
<dbReference type="PANTHER" id="PTHR32089:SF112">
    <property type="entry name" value="LYSOZYME-LIKE PROTEIN-RELATED"/>
    <property type="match status" value="1"/>
</dbReference>
<evidence type="ECO:0000256" key="1">
    <source>
        <dbReference type="ARBA" id="ARBA00004370"/>
    </source>
</evidence>
<dbReference type="SUPFAM" id="SSF58104">
    <property type="entry name" value="Methyl-accepting chemotaxis protein (MCP) signaling domain"/>
    <property type="match status" value="1"/>
</dbReference>
<accession>A0A380AQX5</accession>
<dbReference type="PANTHER" id="PTHR32089">
    <property type="entry name" value="METHYL-ACCEPTING CHEMOTAXIS PROTEIN MCPB"/>
    <property type="match status" value="1"/>
</dbReference>
<keyword evidence="4" id="KW-0472">Membrane</keyword>
<dbReference type="Gene3D" id="1.10.287.950">
    <property type="entry name" value="Methyl-accepting chemotaxis protein"/>
    <property type="match status" value="1"/>
</dbReference>
<name>A0A380AQX5_9GAMM</name>